<evidence type="ECO:0008006" key="3">
    <source>
        <dbReference type="Google" id="ProtNLM"/>
    </source>
</evidence>
<proteinExistence type="predicted"/>
<dbReference type="PANTHER" id="PTHR45913">
    <property type="entry name" value="EPM2A-INTERACTING PROTEIN 1"/>
    <property type="match status" value="1"/>
</dbReference>
<accession>A0A8C1WQ08</accession>
<dbReference type="Proteomes" id="UP000694700">
    <property type="component" value="Unplaced"/>
</dbReference>
<name>A0A8C1WQ08_CYPCA</name>
<dbReference type="Ensembl" id="ENSCCRT00015072526.1">
    <property type="protein sequence ID" value="ENSCCRP00015070261.1"/>
    <property type="gene ID" value="ENSCCRG00015028469.1"/>
</dbReference>
<reference evidence="1" key="1">
    <citation type="submission" date="2025-08" db="UniProtKB">
        <authorList>
            <consortium name="Ensembl"/>
        </authorList>
    </citation>
    <scope>IDENTIFICATION</scope>
</reference>
<dbReference type="PANTHER" id="PTHR45913:SF19">
    <property type="entry name" value="LOW QUALITY PROTEIN: ZINC FINGER BED DOMAIN-CONTAINING PROTEIN 5-LIKE"/>
    <property type="match status" value="1"/>
</dbReference>
<protein>
    <recommendedName>
        <fullName evidence="3">HAT C-terminal dimerisation domain-containing protein</fullName>
    </recommendedName>
</protein>
<organism evidence="1 2">
    <name type="scientific">Cyprinus carpio</name>
    <name type="common">Common carp</name>
    <dbReference type="NCBI Taxonomy" id="7962"/>
    <lineage>
        <taxon>Eukaryota</taxon>
        <taxon>Metazoa</taxon>
        <taxon>Chordata</taxon>
        <taxon>Craniata</taxon>
        <taxon>Vertebrata</taxon>
        <taxon>Euteleostomi</taxon>
        <taxon>Actinopterygii</taxon>
        <taxon>Neopterygii</taxon>
        <taxon>Teleostei</taxon>
        <taxon>Ostariophysi</taxon>
        <taxon>Cypriniformes</taxon>
        <taxon>Cyprinidae</taxon>
        <taxon>Cyprininae</taxon>
        <taxon>Cyprinus</taxon>
    </lineage>
</organism>
<dbReference type="SUPFAM" id="SSF53098">
    <property type="entry name" value="Ribonuclease H-like"/>
    <property type="match status" value="1"/>
</dbReference>
<dbReference type="InterPro" id="IPR012337">
    <property type="entry name" value="RNaseH-like_sf"/>
</dbReference>
<evidence type="ECO:0000313" key="2">
    <source>
        <dbReference type="Proteomes" id="UP000694700"/>
    </source>
</evidence>
<sequence length="597" mass="68252">TPRGLMSPATSPTAMMLFNPFSHILQIKQAKSLASTEVMIITFTEWTWEPQQLLSLKIRILDKFLVRTNKYGEEYLQVGFTVTADLRPQCVVFAEVLANNSMKPSKLKRHLETKHAGIKNKPAEYFNRKLDGLHQQQAIISVHSTVSKQCLEASYVVAKSIGKLGKPHTVARRIEDMSNDIREQLIEFVKRVLTTRCSWTNPLKLLGRHSSSPMSGICGTRRLRRMSCFAGLFSRTLQEKPFSMSLIFLSVKMVWLRTDALAYARMVNKAMTGRERCLAARVQQVAPLVKWTHCMVHCEALAAKKMPVLFDSMLNQSMKMINLIKSGPLISRLFGVLLPGHEQLLLHTEVRWLSRGRVLQRLYELREEVKWFLTEIKSDLANHLDDTMWLAFLSYLVNKFDRLNGLNLSLQGRETHILLLADKVHAFTQKLDLWHDCISRGNCDMFPSLADFITDAGTSHSFSSLFLSASEHLSAMRKHFATYFKEDYPNELSTDMQEQLIELKSYSRLKELFSSCPLSSFWAALVQEYAQLCDAALKILLPFTLTYLCEAGFSKMTALKTKYRNRAQIEDDLRLCLSNIEPRIEGLCKAKQAQVSH</sequence>
<dbReference type="AlphaFoldDB" id="A0A8C1WQ08"/>
<evidence type="ECO:0000313" key="1">
    <source>
        <dbReference type="Ensembl" id="ENSCCRP00015070261.1"/>
    </source>
</evidence>